<dbReference type="Gene3D" id="1.20.920.60">
    <property type="match status" value="1"/>
</dbReference>
<dbReference type="AlphaFoldDB" id="A0A813C9V8"/>
<organism evidence="1 2">
    <name type="scientific">Symbiodinium necroappetens</name>
    <dbReference type="NCBI Taxonomy" id="1628268"/>
    <lineage>
        <taxon>Eukaryota</taxon>
        <taxon>Sar</taxon>
        <taxon>Alveolata</taxon>
        <taxon>Dinophyceae</taxon>
        <taxon>Suessiales</taxon>
        <taxon>Symbiodiniaceae</taxon>
        <taxon>Symbiodinium</taxon>
    </lineage>
</organism>
<comment type="caution">
    <text evidence="1">The sequence shown here is derived from an EMBL/GenBank/DDBJ whole genome shotgun (WGS) entry which is preliminary data.</text>
</comment>
<protein>
    <submittedName>
        <fullName evidence="1">Uncharacterized protein</fullName>
    </submittedName>
</protein>
<sequence length="243" mass="26981">MPKRFQRSQSADASGVRVFTEVAQEGEECEDVLTQTALDEIRQLKNPPLAVRRTLEVMHIVLNAQRHSKGLPVQGIKWESVLRTLAADDLAEQLETYDINQLRRFPHLARDLHDFYFEEGLCYNRHKSRCSRKMQTSKSSFLRRAVTSEELKLSPGRVRYASRAAATLFAWAAKAVIEALLPPTPPMPPTPEPVLEDEVEVLPELLLPGEAESPVQTLTAGVWATCAQGHGLCVGISGTPVCA</sequence>
<name>A0A813C9V8_9DINO</name>
<accession>A0A813C9V8</accession>
<keyword evidence="2" id="KW-1185">Reference proteome</keyword>
<evidence type="ECO:0000313" key="2">
    <source>
        <dbReference type="Proteomes" id="UP000601435"/>
    </source>
</evidence>
<dbReference type="OrthoDB" id="471556at2759"/>
<dbReference type="Proteomes" id="UP000601435">
    <property type="component" value="Unassembled WGS sequence"/>
</dbReference>
<feature type="non-terminal residue" evidence="1">
    <location>
        <position position="1"/>
    </location>
</feature>
<proteinExistence type="predicted"/>
<gene>
    <name evidence="1" type="ORF">SNEC2469_LOCUS33649</name>
</gene>
<dbReference type="EMBL" id="CAJNJA010089652">
    <property type="protein sequence ID" value="CAE7939794.1"/>
    <property type="molecule type" value="Genomic_DNA"/>
</dbReference>
<evidence type="ECO:0000313" key="1">
    <source>
        <dbReference type="EMBL" id="CAE7939794.1"/>
    </source>
</evidence>
<reference evidence="1" key="1">
    <citation type="submission" date="2021-02" db="EMBL/GenBank/DDBJ databases">
        <authorList>
            <person name="Dougan E. K."/>
            <person name="Rhodes N."/>
            <person name="Thang M."/>
            <person name="Chan C."/>
        </authorList>
    </citation>
    <scope>NUCLEOTIDE SEQUENCE</scope>
</reference>